<name>A0ABN1JRN7_9CLOT</name>
<dbReference type="Gene3D" id="2.10.109.10">
    <property type="entry name" value="Umud Fragment, subunit A"/>
    <property type="match status" value="1"/>
</dbReference>
<dbReference type="Gene3D" id="1.10.260.40">
    <property type="entry name" value="lambda repressor-like DNA-binding domains"/>
    <property type="match status" value="1"/>
</dbReference>
<dbReference type="SUPFAM" id="SSF47413">
    <property type="entry name" value="lambda repressor-like DNA-binding domains"/>
    <property type="match status" value="1"/>
</dbReference>
<dbReference type="PANTHER" id="PTHR46558:SF3">
    <property type="entry name" value="TRANSCRIPTIONAL REGULATOR"/>
    <property type="match status" value="1"/>
</dbReference>
<evidence type="ECO:0000313" key="4">
    <source>
        <dbReference type="Proteomes" id="UP001501510"/>
    </source>
</evidence>
<keyword evidence="4" id="KW-1185">Reference proteome</keyword>
<accession>A0ABN1JRN7</accession>
<protein>
    <submittedName>
        <fullName evidence="3">XRE family transcriptional regulator</fullName>
    </submittedName>
</protein>
<feature type="domain" description="HTH cro/C1-type" evidence="2">
    <location>
        <begin position="19"/>
        <end position="73"/>
    </location>
</feature>
<dbReference type="SUPFAM" id="SSF51306">
    <property type="entry name" value="LexA/Signal peptidase"/>
    <property type="match status" value="1"/>
</dbReference>
<dbReference type="PROSITE" id="PS50943">
    <property type="entry name" value="HTH_CROC1"/>
    <property type="match status" value="1"/>
</dbReference>
<dbReference type="PANTHER" id="PTHR46558">
    <property type="entry name" value="TRACRIPTIONAL REGULATORY PROTEIN-RELATED-RELATED"/>
    <property type="match status" value="1"/>
</dbReference>
<evidence type="ECO:0000313" key="3">
    <source>
        <dbReference type="EMBL" id="GAA0745349.1"/>
    </source>
</evidence>
<dbReference type="Pfam" id="PF00717">
    <property type="entry name" value="Peptidase_S24"/>
    <property type="match status" value="1"/>
</dbReference>
<sequence length="232" mass="26615">MKTKGTERGIEMSRVSEKIKQVRTKKGFTKKKLGKKLGVSESFITEIEAGRKIINEKLMTRISKVLGEDINDITMSFEQESFKKEKVETKQFPKKEKVNEVWSDALNSVIRDVPLYGYSLNKVLGKKQLPVIGKKIEGYSASKVFFLKIEDNEMMGFRICKDDIAFSYLTHEIDSNSIFLIELNGERVIRQIKRLDSSKILLISNKDTVRTKTANVKEIKVLAKLLKVEFSL</sequence>
<dbReference type="Proteomes" id="UP001501510">
    <property type="component" value="Unassembled WGS sequence"/>
</dbReference>
<keyword evidence="1" id="KW-0238">DNA-binding</keyword>
<dbReference type="Pfam" id="PF01381">
    <property type="entry name" value="HTH_3"/>
    <property type="match status" value="1"/>
</dbReference>
<dbReference type="InterPro" id="IPR015927">
    <property type="entry name" value="Peptidase_S24_S26A/B/C"/>
</dbReference>
<comment type="caution">
    <text evidence="3">The sequence shown here is derived from an EMBL/GenBank/DDBJ whole genome shotgun (WGS) entry which is preliminary data.</text>
</comment>
<gene>
    <name evidence="3" type="ORF">GCM10008906_31560</name>
</gene>
<organism evidence="3 4">
    <name type="scientific">Clostridium oceanicum</name>
    <dbReference type="NCBI Taxonomy" id="1543"/>
    <lineage>
        <taxon>Bacteria</taxon>
        <taxon>Bacillati</taxon>
        <taxon>Bacillota</taxon>
        <taxon>Clostridia</taxon>
        <taxon>Eubacteriales</taxon>
        <taxon>Clostridiaceae</taxon>
        <taxon>Clostridium</taxon>
    </lineage>
</organism>
<reference evidence="3 4" key="1">
    <citation type="journal article" date="2019" name="Int. J. Syst. Evol. Microbiol.">
        <title>The Global Catalogue of Microorganisms (GCM) 10K type strain sequencing project: providing services to taxonomists for standard genome sequencing and annotation.</title>
        <authorList>
            <consortium name="The Broad Institute Genomics Platform"/>
            <consortium name="The Broad Institute Genome Sequencing Center for Infectious Disease"/>
            <person name="Wu L."/>
            <person name="Ma J."/>
        </authorList>
    </citation>
    <scope>NUCLEOTIDE SEQUENCE [LARGE SCALE GENOMIC DNA]</scope>
    <source>
        <strain evidence="3 4">JCM 1407</strain>
    </source>
</reference>
<dbReference type="InterPro" id="IPR036286">
    <property type="entry name" value="LexA/Signal_pep-like_sf"/>
</dbReference>
<evidence type="ECO:0000259" key="2">
    <source>
        <dbReference type="PROSITE" id="PS50943"/>
    </source>
</evidence>
<dbReference type="EMBL" id="BAAACG010000016">
    <property type="protein sequence ID" value="GAA0745349.1"/>
    <property type="molecule type" value="Genomic_DNA"/>
</dbReference>
<dbReference type="SMART" id="SM00530">
    <property type="entry name" value="HTH_XRE"/>
    <property type="match status" value="1"/>
</dbReference>
<proteinExistence type="predicted"/>
<evidence type="ECO:0000256" key="1">
    <source>
        <dbReference type="ARBA" id="ARBA00023125"/>
    </source>
</evidence>
<dbReference type="InterPro" id="IPR001387">
    <property type="entry name" value="Cro/C1-type_HTH"/>
</dbReference>
<dbReference type="InterPro" id="IPR010982">
    <property type="entry name" value="Lambda_DNA-bd_dom_sf"/>
</dbReference>